<keyword evidence="2" id="KW-1185">Reference proteome</keyword>
<dbReference type="EMBL" id="QWGE01000004">
    <property type="protein sequence ID" value="RIJ36944.1"/>
    <property type="molecule type" value="Genomic_DNA"/>
</dbReference>
<dbReference type="RefSeq" id="WP_119432879.1">
    <property type="nucleotide sequence ID" value="NZ_QWGE01000004.1"/>
</dbReference>
<protein>
    <submittedName>
        <fullName evidence="1">Uncharacterized protein</fullName>
    </submittedName>
</protein>
<evidence type="ECO:0000313" key="2">
    <source>
        <dbReference type="Proteomes" id="UP000266005"/>
    </source>
</evidence>
<gene>
    <name evidence="1" type="ORF">D1627_14080</name>
</gene>
<dbReference type="Proteomes" id="UP000266005">
    <property type="component" value="Unassembled WGS sequence"/>
</dbReference>
<sequence length="168" mass="18807">MQHTLQQAFDRLIGLPLSKTTRTETVQYFHFGHTHYATPQGLVLDVGELTLAINCAWQLEQPANNVIKHSEVYIRKREAGLPNPVWDWKKPGSSLLDQRLMALVNDNPNLIVERAEQQGTFGLMLYFSDGTTISVMPEPTEQAAEESWQFFSNTGDGFSVGANSNGIQ</sequence>
<dbReference type="AlphaFoldDB" id="A0A399S2L5"/>
<name>A0A399S2L5_9BACT</name>
<proteinExistence type="predicted"/>
<evidence type="ECO:0000313" key="1">
    <source>
        <dbReference type="EMBL" id="RIJ36944.1"/>
    </source>
</evidence>
<dbReference type="OrthoDB" id="850573at2"/>
<organism evidence="1 2">
    <name type="scientific">Pontibacter oryzae</name>
    <dbReference type="NCBI Taxonomy" id="2304593"/>
    <lineage>
        <taxon>Bacteria</taxon>
        <taxon>Pseudomonadati</taxon>
        <taxon>Bacteroidota</taxon>
        <taxon>Cytophagia</taxon>
        <taxon>Cytophagales</taxon>
        <taxon>Hymenobacteraceae</taxon>
        <taxon>Pontibacter</taxon>
    </lineage>
</organism>
<accession>A0A399S2L5</accession>
<comment type="caution">
    <text evidence="1">The sequence shown here is derived from an EMBL/GenBank/DDBJ whole genome shotgun (WGS) entry which is preliminary data.</text>
</comment>
<reference evidence="2" key="1">
    <citation type="submission" date="2018-08" db="EMBL/GenBank/DDBJ databases">
        <title>Mucilaginibacter sp. MYSH2.</title>
        <authorList>
            <person name="Seo T."/>
        </authorList>
    </citation>
    <scope>NUCLEOTIDE SEQUENCE [LARGE SCALE GENOMIC DNA]</scope>
    <source>
        <strain evidence="2">KIRAN</strain>
    </source>
</reference>